<keyword evidence="5" id="KW-1185">Reference proteome</keyword>
<reference evidence="4 5" key="1">
    <citation type="journal article" date="2021" name="Comput. Struct. Biotechnol. J.">
        <title>De novo genome assembly of the potent medicinal plant Rehmannia glutinosa using nanopore technology.</title>
        <authorList>
            <person name="Ma L."/>
            <person name="Dong C."/>
            <person name="Song C."/>
            <person name="Wang X."/>
            <person name="Zheng X."/>
            <person name="Niu Y."/>
            <person name="Chen S."/>
            <person name="Feng W."/>
        </authorList>
    </citation>
    <scope>NUCLEOTIDE SEQUENCE [LARGE SCALE GENOMIC DNA]</scope>
    <source>
        <strain evidence="4">DH-2019</strain>
    </source>
</reference>
<dbReference type="InterPro" id="IPR036378">
    <property type="entry name" value="FAS1_dom_sf"/>
</dbReference>
<protein>
    <recommendedName>
        <fullName evidence="3">FAS1 domain-containing protein</fullName>
    </recommendedName>
</protein>
<dbReference type="Gene3D" id="2.30.180.10">
    <property type="entry name" value="FAS1 domain"/>
    <property type="match status" value="1"/>
</dbReference>
<comment type="similarity">
    <text evidence="1">Belongs to the fasciclin-like AGP family.</text>
</comment>
<proteinExistence type="inferred from homology"/>
<sequence length="358" mass="39157">MASLKLLPLLILTLSVISAVSQPPLQAPPPPPQSLVNAADTLASSGYTAMSLTLQLIAPTLPLPSATITTLTIFSPPDAAFVSSGQPSLAHLLLHFSPLSLSPASLLSLPFSSTIPSLSPSKHLFVTSTQANQISINNVRISESPIFDDGFVIVYGIDNFFDLNFTQTLTNSTKPNPKSDFQCLKLESTSQFEEASGVLKSRGYSIIASFLDLQLIGFLDRGGLSDDVMKWTVFAPVDEELVRFSGDFLRYFSLFMRHLAPCRVEWSDLEEMANGTVVSNNVNGFSLEITKDEDREILMVNGVEITFPDMYESEWLVIHGIRGVIALPESSVEEEMDLVEEFAVERDDVSTAPDRGEF</sequence>
<feature type="chain" id="PRO_5045829914" description="FAS1 domain-containing protein" evidence="2">
    <location>
        <begin position="22"/>
        <end position="358"/>
    </location>
</feature>
<evidence type="ECO:0000256" key="2">
    <source>
        <dbReference type="SAM" id="SignalP"/>
    </source>
</evidence>
<feature type="signal peptide" evidence="2">
    <location>
        <begin position="1"/>
        <end position="21"/>
    </location>
</feature>
<gene>
    <name evidence="4" type="ORF">DH2020_043877</name>
</gene>
<dbReference type="InterPro" id="IPR052806">
    <property type="entry name" value="Fasciclin-like_AGP"/>
</dbReference>
<accession>A0ABR0UJ88</accession>
<evidence type="ECO:0000313" key="4">
    <source>
        <dbReference type="EMBL" id="KAK6122367.1"/>
    </source>
</evidence>
<organism evidence="4 5">
    <name type="scientific">Rehmannia glutinosa</name>
    <name type="common">Chinese foxglove</name>
    <dbReference type="NCBI Taxonomy" id="99300"/>
    <lineage>
        <taxon>Eukaryota</taxon>
        <taxon>Viridiplantae</taxon>
        <taxon>Streptophyta</taxon>
        <taxon>Embryophyta</taxon>
        <taxon>Tracheophyta</taxon>
        <taxon>Spermatophyta</taxon>
        <taxon>Magnoliopsida</taxon>
        <taxon>eudicotyledons</taxon>
        <taxon>Gunneridae</taxon>
        <taxon>Pentapetalae</taxon>
        <taxon>asterids</taxon>
        <taxon>lamiids</taxon>
        <taxon>Lamiales</taxon>
        <taxon>Orobanchaceae</taxon>
        <taxon>Rehmannieae</taxon>
        <taxon>Rehmannia</taxon>
    </lineage>
</organism>
<dbReference type="Pfam" id="PF02469">
    <property type="entry name" value="Fasciclin"/>
    <property type="match status" value="1"/>
</dbReference>
<feature type="domain" description="FAS1" evidence="3">
    <location>
        <begin position="232"/>
        <end position="329"/>
    </location>
</feature>
<evidence type="ECO:0000313" key="5">
    <source>
        <dbReference type="Proteomes" id="UP001318860"/>
    </source>
</evidence>
<dbReference type="InterPro" id="IPR000782">
    <property type="entry name" value="FAS1_domain"/>
</dbReference>
<dbReference type="PANTHER" id="PTHR33985">
    <property type="entry name" value="OS02G0491300 PROTEIN-RELATED"/>
    <property type="match status" value="1"/>
</dbReference>
<name>A0ABR0UJ88_REHGL</name>
<dbReference type="PANTHER" id="PTHR33985:SF17">
    <property type="entry name" value="FASCICLIN-LIKE ARABINOGALACTAN PROTEIN 20"/>
    <property type="match status" value="1"/>
</dbReference>
<dbReference type="EMBL" id="JABTTQ020002723">
    <property type="protein sequence ID" value="KAK6122367.1"/>
    <property type="molecule type" value="Genomic_DNA"/>
</dbReference>
<evidence type="ECO:0000259" key="3">
    <source>
        <dbReference type="SMART" id="SM00554"/>
    </source>
</evidence>
<keyword evidence="2" id="KW-0732">Signal</keyword>
<feature type="domain" description="FAS1" evidence="3">
    <location>
        <begin position="72"/>
        <end position="164"/>
    </location>
</feature>
<evidence type="ECO:0000256" key="1">
    <source>
        <dbReference type="ARBA" id="ARBA00007843"/>
    </source>
</evidence>
<dbReference type="SUPFAM" id="SSF82153">
    <property type="entry name" value="FAS1 domain"/>
    <property type="match status" value="2"/>
</dbReference>
<comment type="caution">
    <text evidence="4">The sequence shown here is derived from an EMBL/GenBank/DDBJ whole genome shotgun (WGS) entry which is preliminary data.</text>
</comment>
<dbReference type="Proteomes" id="UP001318860">
    <property type="component" value="Unassembled WGS sequence"/>
</dbReference>
<dbReference type="SMART" id="SM00554">
    <property type="entry name" value="FAS1"/>
    <property type="match status" value="2"/>
</dbReference>